<evidence type="ECO:0000256" key="1">
    <source>
        <dbReference type="ARBA" id="ARBA00004613"/>
    </source>
</evidence>
<comment type="similarity">
    <text evidence="2">Belongs to the PBP/GOBP family.</text>
</comment>
<dbReference type="InterPro" id="IPR036728">
    <property type="entry name" value="PBP_GOBP_sf"/>
</dbReference>
<dbReference type="EMBL" id="KU847965">
    <property type="protein sequence ID" value="AMQ13066.1"/>
    <property type="molecule type" value="mRNA"/>
</dbReference>
<dbReference type="GO" id="GO:0005549">
    <property type="term" value="F:odorant binding"/>
    <property type="evidence" value="ECO:0007669"/>
    <property type="project" value="InterPro"/>
</dbReference>
<evidence type="ECO:0000313" key="6">
    <source>
        <dbReference type="EMBL" id="AMQ13066.1"/>
    </source>
</evidence>
<gene>
    <name evidence="6" type="primary">OBP4</name>
</gene>
<dbReference type="GO" id="GO:0007608">
    <property type="term" value="P:sensory perception of smell"/>
    <property type="evidence" value="ECO:0007669"/>
    <property type="project" value="TreeGrafter"/>
</dbReference>
<keyword evidence="3" id="KW-0964">Secreted</keyword>
<sequence>MSYKLLVLAIGLVQLIRSAECGRNLAELRAANYPPDFLMDLFKNESAVCHNETYVSEETIVRFRDDEDFEGTPELGCYLFCIFREKNFWINSRNELHLTKALEIVPVDFEQQALKMGLKCLKVKGDDNCARALWYHNCWKKSSPAHYFLI</sequence>
<dbReference type="PANTHER" id="PTHR11857:SF45">
    <property type="entry name" value="GENERAL ODORANT-BINDING PROTEIN 83A-RELATED"/>
    <property type="match status" value="1"/>
</dbReference>
<protein>
    <submittedName>
        <fullName evidence="6">Odorant binding protein 4</fullName>
    </submittedName>
</protein>
<feature type="signal peptide" evidence="5">
    <location>
        <begin position="1"/>
        <end position="21"/>
    </location>
</feature>
<evidence type="ECO:0000256" key="4">
    <source>
        <dbReference type="ARBA" id="ARBA00022729"/>
    </source>
</evidence>
<evidence type="ECO:0000256" key="5">
    <source>
        <dbReference type="SAM" id="SignalP"/>
    </source>
</evidence>
<dbReference type="GO" id="GO:0005615">
    <property type="term" value="C:extracellular space"/>
    <property type="evidence" value="ECO:0007669"/>
    <property type="project" value="TreeGrafter"/>
</dbReference>
<dbReference type="InterPro" id="IPR006170">
    <property type="entry name" value="PBP/GOBP"/>
</dbReference>
<reference evidence="6" key="1">
    <citation type="submission" date="2016-02" db="EMBL/GenBank/DDBJ databases">
        <authorList>
            <person name="Wen L."/>
            <person name="He K."/>
            <person name="Yang H."/>
        </authorList>
    </citation>
    <scope>NUCLEOTIDE SEQUENCE</scope>
</reference>
<organism evidence="6">
    <name type="scientific">Culex pipiens pallens</name>
    <name type="common">Mosquito</name>
    <dbReference type="NCBI Taxonomy" id="42434"/>
    <lineage>
        <taxon>Eukaryota</taxon>
        <taxon>Metazoa</taxon>
        <taxon>Ecdysozoa</taxon>
        <taxon>Arthropoda</taxon>
        <taxon>Hexapoda</taxon>
        <taxon>Insecta</taxon>
        <taxon>Pterygota</taxon>
        <taxon>Neoptera</taxon>
        <taxon>Endopterygota</taxon>
        <taxon>Diptera</taxon>
        <taxon>Nematocera</taxon>
        <taxon>Culicoidea</taxon>
        <taxon>Culicidae</taxon>
        <taxon>Culicinae</taxon>
        <taxon>Culicini</taxon>
        <taxon>Culex</taxon>
        <taxon>Culex</taxon>
    </lineage>
</organism>
<dbReference type="Pfam" id="PF01395">
    <property type="entry name" value="PBP_GOBP"/>
    <property type="match status" value="1"/>
</dbReference>
<dbReference type="SMART" id="SM00708">
    <property type="entry name" value="PhBP"/>
    <property type="match status" value="1"/>
</dbReference>
<evidence type="ECO:0000256" key="3">
    <source>
        <dbReference type="ARBA" id="ARBA00022525"/>
    </source>
</evidence>
<comment type="subcellular location">
    <subcellularLocation>
        <location evidence="1">Secreted</location>
    </subcellularLocation>
</comment>
<proteinExistence type="evidence at transcript level"/>
<name>A0A142CQX5_CULPA</name>
<dbReference type="SUPFAM" id="SSF47565">
    <property type="entry name" value="Insect pheromone/odorant-binding proteins"/>
    <property type="match status" value="1"/>
</dbReference>
<dbReference type="PANTHER" id="PTHR11857">
    <property type="entry name" value="ODORANT BINDING PROTEIN-RELATED"/>
    <property type="match status" value="1"/>
</dbReference>
<keyword evidence="4 5" id="KW-0732">Signal</keyword>
<feature type="chain" id="PRO_5007493269" evidence="5">
    <location>
        <begin position="22"/>
        <end position="150"/>
    </location>
</feature>
<dbReference type="Gene3D" id="1.10.238.20">
    <property type="entry name" value="Pheromone/general odorant binding protein domain"/>
    <property type="match status" value="1"/>
</dbReference>
<evidence type="ECO:0000256" key="2">
    <source>
        <dbReference type="ARBA" id="ARBA00008098"/>
    </source>
</evidence>
<accession>A0A142CQX5</accession>
<dbReference type="AlphaFoldDB" id="A0A142CQX5"/>
<dbReference type="CDD" id="cd23992">
    <property type="entry name" value="PBP_GOBP"/>
    <property type="match status" value="1"/>
</dbReference>